<feature type="compositionally biased region" description="Basic and acidic residues" evidence="1">
    <location>
        <begin position="65"/>
        <end position="90"/>
    </location>
</feature>
<evidence type="ECO:0000313" key="2">
    <source>
        <dbReference type="EMBL" id="GFR58973.1"/>
    </source>
</evidence>
<protein>
    <submittedName>
        <fullName evidence="2">Uncharacterized protein</fullName>
    </submittedName>
</protein>
<organism evidence="2 3">
    <name type="scientific">Elysia marginata</name>
    <dbReference type="NCBI Taxonomy" id="1093978"/>
    <lineage>
        <taxon>Eukaryota</taxon>
        <taxon>Metazoa</taxon>
        <taxon>Spiralia</taxon>
        <taxon>Lophotrochozoa</taxon>
        <taxon>Mollusca</taxon>
        <taxon>Gastropoda</taxon>
        <taxon>Heterobranchia</taxon>
        <taxon>Euthyneura</taxon>
        <taxon>Panpulmonata</taxon>
        <taxon>Sacoglossa</taxon>
        <taxon>Placobranchoidea</taxon>
        <taxon>Plakobranchidae</taxon>
        <taxon>Elysia</taxon>
    </lineage>
</organism>
<dbReference type="AlphaFoldDB" id="A0AAV4ED34"/>
<sequence length="130" mass="14820">MMDQSCLLAMQIGSITGTLSARVATDGNLPSLMDRTRPHRCCGGQASKWCTFNDTREGLKRRRQKEKDVHSRKKDDHKLRSNDRQEERQYKTCSIGSYCISLGILRSSPVASITLPFSLVRQMDRQKTKD</sequence>
<keyword evidence="3" id="KW-1185">Reference proteome</keyword>
<comment type="caution">
    <text evidence="2">The sequence shown here is derived from an EMBL/GenBank/DDBJ whole genome shotgun (WGS) entry which is preliminary data.</text>
</comment>
<proteinExistence type="predicted"/>
<dbReference type="EMBL" id="BMAT01010699">
    <property type="protein sequence ID" value="GFR58973.1"/>
    <property type="molecule type" value="Genomic_DNA"/>
</dbReference>
<gene>
    <name evidence="2" type="ORF">ElyMa_005374300</name>
</gene>
<dbReference type="Proteomes" id="UP000762676">
    <property type="component" value="Unassembled WGS sequence"/>
</dbReference>
<evidence type="ECO:0000313" key="3">
    <source>
        <dbReference type="Proteomes" id="UP000762676"/>
    </source>
</evidence>
<name>A0AAV4ED34_9GAST</name>
<reference evidence="2 3" key="1">
    <citation type="journal article" date="2021" name="Elife">
        <title>Chloroplast acquisition without the gene transfer in kleptoplastic sea slugs, Plakobranchus ocellatus.</title>
        <authorList>
            <person name="Maeda T."/>
            <person name="Takahashi S."/>
            <person name="Yoshida T."/>
            <person name="Shimamura S."/>
            <person name="Takaki Y."/>
            <person name="Nagai Y."/>
            <person name="Toyoda A."/>
            <person name="Suzuki Y."/>
            <person name="Arimoto A."/>
            <person name="Ishii H."/>
            <person name="Satoh N."/>
            <person name="Nishiyama T."/>
            <person name="Hasebe M."/>
            <person name="Maruyama T."/>
            <person name="Minagawa J."/>
            <person name="Obokata J."/>
            <person name="Shigenobu S."/>
        </authorList>
    </citation>
    <scope>NUCLEOTIDE SEQUENCE [LARGE SCALE GENOMIC DNA]</scope>
</reference>
<feature type="region of interest" description="Disordered" evidence="1">
    <location>
        <begin position="58"/>
        <end position="90"/>
    </location>
</feature>
<evidence type="ECO:0000256" key="1">
    <source>
        <dbReference type="SAM" id="MobiDB-lite"/>
    </source>
</evidence>
<accession>A0AAV4ED34</accession>